<comment type="caution">
    <text evidence="4">The sequence shown here is derived from an EMBL/GenBank/DDBJ whole genome shotgun (WGS) entry which is preliminary data.</text>
</comment>
<sequence length="415" mass="47402">MGLLHSMPIPDRPWGSIGMDFVGPFPKSNGFDYLWVVICRLTSMVHLIPVTTTIKASELAWLFIKDIVRLHGLPDSIVSDRDSKFTSRFWKETHRMMGTKLLMSTAFHPQTDGASERAIRSVAQILRGMVKSNQSDWVEKLPMVEFAMNSTVSATTGFAPFEINGTMPRMITEFKTQQAAPGVGTFVDTIRDNLLTAHDSIIESRVLQTHQANKRRRPEHQQEGAHVRPILKAGESAYLSTKNLSLPRGRAHKLLPKFIGPYKILEGSPESSNYTLELPKELKDRGIHPRFHVSRLKPFVPNDNRLFPRRDPKIFYDFGMADDTEWLVDDIVGHQWDNGKLQFHIKWNMGDTTWEPREHCEDLKVLDDYLELMGARSPEELPRHVHNKRMTGPPRASGSIATRREPKKSKPRGRQ</sequence>
<dbReference type="SUPFAM" id="SSF54160">
    <property type="entry name" value="Chromo domain-like"/>
    <property type="match status" value="1"/>
</dbReference>
<keyword evidence="1" id="KW-0694">RNA-binding</keyword>
<dbReference type="SUPFAM" id="SSF53098">
    <property type="entry name" value="Ribonuclease H-like"/>
    <property type="match status" value="1"/>
</dbReference>
<dbReference type="InterPro" id="IPR001584">
    <property type="entry name" value="Integrase_cat-core"/>
</dbReference>
<dbReference type="InterPro" id="IPR036397">
    <property type="entry name" value="RNaseH_sf"/>
</dbReference>
<dbReference type="InterPro" id="IPR050951">
    <property type="entry name" value="Retrovirus_Pol_polyprotein"/>
</dbReference>
<dbReference type="AlphaFoldDB" id="A0AAD5V2E4"/>
<keyword evidence="5" id="KW-1185">Reference proteome</keyword>
<dbReference type="Gene3D" id="3.30.420.10">
    <property type="entry name" value="Ribonuclease H-like superfamily/Ribonuclease H"/>
    <property type="match status" value="1"/>
</dbReference>
<dbReference type="CDD" id="cd00024">
    <property type="entry name" value="CD_CSD"/>
    <property type="match status" value="1"/>
</dbReference>
<dbReference type="GO" id="GO:0005634">
    <property type="term" value="C:nucleus"/>
    <property type="evidence" value="ECO:0007669"/>
    <property type="project" value="UniProtKB-ARBA"/>
</dbReference>
<dbReference type="Proteomes" id="UP001212997">
    <property type="component" value="Unassembled WGS sequence"/>
</dbReference>
<dbReference type="SMART" id="SM00298">
    <property type="entry name" value="CHROMO"/>
    <property type="match status" value="1"/>
</dbReference>
<dbReference type="PROSITE" id="PS50994">
    <property type="entry name" value="INTEGRASE"/>
    <property type="match status" value="1"/>
</dbReference>
<feature type="region of interest" description="Disordered" evidence="2">
    <location>
        <begin position="380"/>
        <end position="415"/>
    </location>
</feature>
<dbReference type="EMBL" id="JANAWD010000190">
    <property type="protein sequence ID" value="KAJ3484407.1"/>
    <property type="molecule type" value="Genomic_DNA"/>
</dbReference>
<protein>
    <recommendedName>
        <fullName evidence="3">Integrase catalytic domain-containing protein</fullName>
    </recommendedName>
</protein>
<dbReference type="GO" id="GO:0003723">
    <property type="term" value="F:RNA binding"/>
    <property type="evidence" value="ECO:0007669"/>
    <property type="project" value="UniProtKB-KW"/>
</dbReference>
<dbReference type="InterPro" id="IPR012337">
    <property type="entry name" value="RNaseH-like_sf"/>
</dbReference>
<evidence type="ECO:0000256" key="2">
    <source>
        <dbReference type="SAM" id="MobiDB-lite"/>
    </source>
</evidence>
<organism evidence="4 5">
    <name type="scientific">Meripilus lineatus</name>
    <dbReference type="NCBI Taxonomy" id="2056292"/>
    <lineage>
        <taxon>Eukaryota</taxon>
        <taxon>Fungi</taxon>
        <taxon>Dikarya</taxon>
        <taxon>Basidiomycota</taxon>
        <taxon>Agaricomycotina</taxon>
        <taxon>Agaricomycetes</taxon>
        <taxon>Polyporales</taxon>
        <taxon>Meripilaceae</taxon>
        <taxon>Meripilus</taxon>
    </lineage>
</organism>
<evidence type="ECO:0000259" key="3">
    <source>
        <dbReference type="PROSITE" id="PS50994"/>
    </source>
</evidence>
<gene>
    <name evidence="4" type="ORF">NLI96_g5663</name>
</gene>
<accession>A0AAD5V2E4</accession>
<dbReference type="PANTHER" id="PTHR37984:SF15">
    <property type="entry name" value="INTEGRASE CATALYTIC DOMAIN-CONTAINING PROTEIN"/>
    <property type="match status" value="1"/>
</dbReference>
<dbReference type="Pfam" id="PF24626">
    <property type="entry name" value="SH3_Tf2-1"/>
    <property type="match status" value="1"/>
</dbReference>
<dbReference type="PANTHER" id="PTHR37984">
    <property type="entry name" value="PROTEIN CBG26694"/>
    <property type="match status" value="1"/>
</dbReference>
<evidence type="ECO:0000313" key="4">
    <source>
        <dbReference type="EMBL" id="KAJ3484407.1"/>
    </source>
</evidence>
<evidence type="ECO:0000256" key="1">
    <source>
        <dbReference type="ARBA" id="ARBA00022884"/>
    </source>
</evidence>
<dbReference type="InterPro" id="IPR056924">
    <property type="entry name" value="SH3_Tf2-1"/>
</dbReference>
<dbReference type="GO" id="GO:0006338">
    <property type="term" value="P:chromatin remodeling"/>
    <property type="evidence" value="ECO:0007669"/>
    <property type="project" value="UniProtKB-ARBA"/>
</dbReference>
<dbReference type="Gene3D" id="2.40.50.40">
    <property type="match status" value="1"/>
</dbReference>
<reference evidence="4" key="1">
    <citation type="submission" date="2022-07" db="EMBL/GenBank/DDBJ databases">
        <title>Genome Sequence of Physisporinus lineatus.</title>
        <authorList>
            <person name="Buettner E."/>
        </authorList>
    </citation>
    <scope>NUCLEOTIDE SEQUENCE</scope>
    <source>
        <strain evidence="4">VT162</strain>
    </source>
</reference>
<feature type="compositionally biased region" description="Basic residues" evidence="2">
    <location>
        <begin position="405"/>
        <end position="415"/>
    </location>
</feature>
<evidence type="ECO:0000313" key="5">
    <source>
        <dbReference type="Proteomes" id="UP001212997"/>
    </source>
</evidence>
<proteinExistence type="predicted"/>
<feature type="domain" description="Integrase catalytic" evidence="3">
    <location>
        <begin position="9"/>
        <end position="168"/>
    </location>
</feature>
<dbReference type="GO" id="GO:0015074">
    <property type="term" value="P:DNA integration"/>
    <property type="evidence" value="ECO:0007669"/>
    <property type="project" value="InterPro"/>
</dbReference>
<name>A0AAD5V2E4_9APHY</name>
<dbReference type="InterPro" id="IPR000953">
    <property type="entry name" value="Chromo/chromo_shadow_dom"/>
</dbReference>
<dbReference type="InterPro" id="IPR016197">
    <property type="entry name" value="Chromo-like_dom_sf"/>
</dbReference>